<dbReference type="EMBL" id="BAFK01000003">
    <property type="protein sequence ID" value="GAB57707.1"/>
    <property type="molecule type" value="Genomic_DNA"/>
</dbReference>
<sequence>MTIVKVKTKLSIDCDHSKIRRYSEGDDFGGKKWRQYKTLSK</sequence>
<evidence type="ECO:0000313" key="2">
    <source>
        <dbReference type="Proteomes" id="UP000004374"/>
    </source>
</evidence>
<dbReference type="Proteomes" id="UP000004374">
    <property type="component" value="Unassembled WGS sequence"/>
</dbReference>
<evidence type="ECO:0000313" key="1">
    <source>
        <dbReference type="EMBL" id="GAB57707.1"/>
    </source>
</evidence>
<name>I1DUH9_9GAMM</name>
<comment type="caution">
    <text evidence="1">The sequence shown here is derived from an EMBL/GenBank/DDBJ whole genome shotgun (WGS) entry which is preliminary data.</text>
</comment>
<gene>
    <name evidence="1" type="ORF">RNAN_0676</name>
</gene>
<reference evidence="1 2" key="1">
    <citation type="journal article" date="2012" name="J. Bacteriol.">
        <title>Genome Sequence of the Protease-Producing Bacterium Rheinheimera nanhaiensis E407-8T, Isolated from Deep-Sea Sediment of the South China Sea.</title>
        <authorList>
            <person name="Zhang X.-Y."/>
            <person name="Zhang Y.-J."/>
            <person name="Qin Q.-L."/>
            <person name="Xie B.-B."/>
            <person name="Chen X.-L."/>
            <person name="Zhou B.-C."/>
            <person name="Zhang Y.-Z."/>
        </authorList>
    </citation>
    <scope>NUCLEOTIDE SEQUENCE [LARGE SCALE GENOMIC DNA]</scope>
    <source>
        <strain evidence="1 2">E407-8</strain>
    </source>
</reference>
<organism evidence="1 2">
    <name type="scientific">Rheinheimera nanhaiensis E407-8</name>
    <dbReference type="NCBI Taxonomy" id="562729"/>
    <lineage>
        <taxon>Bacteria</taxon>
        <taxon>Pseudomonadati</taxon>
        <taxon>Pseudomonadota</taxon>
        <taxon>Gammaproteobacteria</taxon>
        <taxon>Chromatiales</taxon>
        <taxon>Chromatiaceae</taxon>
        <taxon>Rheinheimera</taxon>
    </lineage>
</organism>
<dbReference type="AlphaFoldDB" id="I1DUH9"/>
<proteinExistence type="predicted"/>
<accession>I1DUH9</accession>
<dbReference type="STRING" id="562729.RNAN_0676"/>
<keyword evidence="2" id="KW-1185">Reference proteome</keyword>
<protein>
    <submittedName>
        <fullName evidence="1">Uncharacterized protein</fullName>
    </submittedName>
</protein>